<gene>
    <name evidence="3" type="ORF">VNI00_017186</name>
</gene>
<feature type="compositionally biased region" description="Polar residues" evidence="1">
    <location>
        <begin position="331"/>
        <end position="350"/>
    </location>
</feature>
<dbReference type="Pfam" id="PF12937">
    <property type="entry name" value="F-box-like"/>
    <property type="match status" value="1"/>
</dbReference>
<evidence type="ECO:0000256" key="1">
    <source>
        <dbReference type="SAM" id="MobiDB-lite"/>
    </source>
</evidence>
<dbReference type="InterPro" id="IPR001810">
    <property type="entry name" value="F-box_dom"/>
</dbReference>
<dbReference type="Gene3D" id="1.20.1280.50">
    <property type="match status" value="1"/>
</dbReference>
<evidence type="ECO:0000313" key="3">
    <source>
        <dbReference type="EMBL" id="KAK7021897.1"/>
    </source>
</evidence>
<organism evidence="3 4">
    <name type="scientific">Paramarasmius palmivorus</name>
    <dbReference type="NCBI Taxonomy" id="297713"/>
    <lineage>
        <taxon>Eukaryota</taxon>
        <taxon>Fungi</taxon>
        <taxon>Dikarya</taxon>
        <taxon>Basidiomycota</taxon>
        <taxon>Agaricomycotina</taxon>
        <taxon>Agaricomycetes</taxon>
        <taxon>Agaricomycetidae</taxon>
        <taxon>Agaricales</taxon>
        <taxon>Marasmiineae</taxon>
        <taxon>Marasmiaceae</taxon>
        <taxon>Paramarasmius</taxon>
    </lineage>
</organism>
<sequence length="693" mass="79250">MNIMNVELEELEDFRIAPELLVSTDIVSILRSGRALSVNDTVHVKELYLKAERELLEHLRSLQRLANRIGFLRKQQEVYDSLLLSRIRNLPPEILGLVFTYAVSPSDNHFDTVTTSRSRVVELGLVCTHWRSITLRTPQLWGCLSIELDSAEILDDALTPSIELHLSRSKAAPLHLDLSARRHQDRLSYSPVLQLLVEQISRWGVVRFHAAGSLSRECWESLQASPSMPCLRDLELIGSGVTSSKTSDLTPWFFRNAEKLDTLKLSYCHLGEGDKDLFPWKRLRRLDMHVSSASSASGGGNIALKVLEWCCNLTRATFILPGSPVGNYTSFHPSSLQQMPASPSSSVNPQKPQPFSRPELNALTIQTQARQLSVNDNRCGLEGVSDICRSITCPNLTAITVVSNVTRKVWNDDYECTDEDHADSSGFCDCSIRFAEKSPAKRRRWERRQALWPQRDILDFVNRSKCRLTTLRLKGVWISDRELLGLLREIGESIAELVIHEVVGNNSFAERKIITPRFLERLTLIHVEQARNEALEEAMKEREQNFRPWVLDENFRVRTPTPPPPVEIDLDSIPPPVVLLPHLRRLELKLPNSRSHTDTPDLQRMVQSRWWIEAPLYFDPSEVDRLESIVFILPERDYAFAMHSVWRSMKAEGLAIKIRTDQDVLLGNGGQEEEWDTRAALRKEMDREVRGWW</sequence>
<dbReference type="SUPFAM" id="SSF52047">
    <property type="entry name" value="RNI-like"/>
    <property type="match status" value="1"/>
</dbReference>
<feature type="region of interest" description="Disordered" evidence="1">
    <location>
        <begin position="331"/>
        <end position="355"/>
    </location>
</feature>
<dbReference type="Proteomes" id="UP001383192">
    <property type="component" value="Unassembled WGS sequence"/>
</dbReference>
<keyword evidence="4" id="KW-1185">Reference proteome</keyword>
<protein>
    <recommendedName>
        <fullName evidence="2">F-box domain-containing protein</fullName>
    </recommendedName>
</protein>
<dbReference type="EMBL" id="JAYKXP010000159">
    <property type="protein sequence ID" value="KAK7021897.1"/>
    <property type="molecule type" value="Genomic_DNA"/>
</dbReference>
<dbReference type="Gene3D" id="3.80.10.10">
    <property type="entry name" value="Ribonuclease Inhibitor"/>
    <property type="match status" value="1"/>
</dbReference>
<dbReference type="AlphaFoldDB" id="A0AAW0B9Q3"/>
<reference evidence="3 4" key="1">
    <citation type="submission" date="2024-01" db="EMBL/GenBank/DDBJ databases">
        <title>A draft genome for a cacao thread blight-causing isolate of Paramarasmius palmivorus.</title>
        <authorList>
            <person name="Baruah I.K."/>
            <person name="Bukari Y."/>
            <person name="Amoako-Attah I."/>
            <person name="Meinhardt L.W."/>
            <person name="Bailey B.A."/>
            <person name="Cohen S.P."/>
        </authorList>
    </citation>
    <scope>NUCLEOTIDE SEQUENCE [LARGE SCALE GENOMIC DNA]</scope>
    <source>
        <strain evidence="3 4">GH-12</strain>
    </source>
</reference>
<evidence type="ECO:0000259" key="2">
    <source>
        <dbReference type="Pfam" id="PF12937"/>
    </source>
</evidence>
<evidence type="ECO:0000313" key="4">
    <source>
        <dbReference type="Proteomes" id="UP001383192"/>
    </source>
</evidence>
<accession>A0AAW0B9Q3</accession>
<comment type="caution">
    <text evidence="3">The sequence shown here is derived from an EMBL/GenBank/DDBJ whole genome shotgun (WGS) entry which is preliminary data.</text>
</comment>
<feature type="domain" description="F-box" evidence="2">
    <location>
        <begin position="87"/>
        <end position="145"/>
    </location>
</feature>
<name>A0AAW0B9Q3_9AGAR</name>
<proteinExistence type="predicted"/>
<dbReference type="InterPro" id="IPR032675">
    <property type="entry name" value="LRR_dom_sf"/>
</dbReference>